<dbReference type="Proteomes" id="UP001320876">
    <property type="component" value="Unassembled WGS sequence"/>
</dbReference>
<dbReference type="Pfam" id="PF17164">
    <property type="entry name" value="DUF5122"/>
    <property type="match status" value="2"/>
</dbReference>
<gene>
    <name evidence="1" type="ORF">OKA05_18050</name>
</gene>
<accession>A0ABT3GLR8</accession>
<evidence type="ECO:0000313" key="2">
    <source>
        <dbReference type="Proteomes" id="UP001320876"/>
    </source>
</evidence>
<dbReference type="Gene3D" id="2.60.40.2030">
    <property type="match status" value="1"/>
</dbReference>
<comment type="caution">
    <text evidence="1">The sequence shown here is derived from an EMBL/GenBank/DDBJ whole genome shotgun (WGS) entry which is preliminary data.</text>
</comment>
<evidence type="ECO:0000313" key="1">
    <source>
        <dbReference type="EMBL" id="MCW1924475.1"/>
    </source>
</evidence>
<dbReference type="EMBL" id="JAPDDT010000008">
    <property type="protein sequence ID" value="MCW1924475.1"/>
    <property type="molecule type" value="Genomic_DNA"/>
</dbReference>
<dbReference type="RefSeq" id="WP_264488582.1">
    <property type="nucleotide sequence ID" value="NZ_JAPDDT010000008.1"/>
</dbReference>
<name>A0ABT3GLR8_9BACT</name>
<dbReference type="InterPro" id="IPR038081">
    <property type="entry name" value="CalX-like_sf"/>
</dbReference>
<proteinExistence type="predicted"/>
<protein>
    <submittedName>
        <fullName evidence="1">Delta-60 repeat domain-containing protein</fullName>
    </submittedName>
</protein>
<organism evidence="1 2">
    <name type="scientific">Luteolibacter arcticus</name>
    <dbReference type="NCBI Taxonomy" id="1581411"/>
    <lineage>
        <taxon>Bacteria</taxon>
        <taxon>Pseudomonadati</taxon>
        <taxon>Verrucomicrobiota</taxon>
        <taxon>Verrucomicrobiia</taxon>
        <taxon>Verrucomicrobiales</taxon>
        <taxon>Verrucomicrobiaceae</taxon>
        <taxon>Luteolibacter</taxon>
    </lineage>
</organism>
<dbReference type="Gene3D" id="2.80.10.50">
    <property type="match status" value="1"/>
</dbReference>
<dbReference type="InterPro" id="IPR013431">
    <property type="entry name" value="Delta_60_rpt"/>
</dbReference>
<dbReference type="SUPFAM" id="SSF141072">
    <property type="entry name" value="CalX-like"/>
    <property type="match status" value="1"/>
</dbReference>
<dbReference type="SUPFAM" id="SSF101898">
    <property type="entry name" value="NHL repeat"/>
    <property type="match status" value="1"/>
</dbReference>
<keyword evidence="2" id="KW-1185">Reference proteome</keyword>
<sequence length="196" mass="19948">MTWADGDGADKIISIPLVADGSPEGSQNFTVTLSAPTGGSVIVDAPEATVNIVDPGAIDSTFVADFINGDFTRTLVQPDGKILIAGGFFELLGGRTHVGIARINSAGTVDTTFGADGGAGTDTTVFDLARQPDGKILVVGNFTTMNGTARNRVARLNGDGSLDTGFTGPDFAQASGWHVDSLALQADGKLLAGGSY</sequence>
<reference evidence="1 2" key="1">
    <citation type="submission" date="2022-10" db="EMBL/GenBank/DDBJ databases">
        <title>Luteolibacter arcticus strain CCTCC AB 2014275, whole genome shotgun sequencing project.</title>
        <authorList>
            <person name="Zhao G."/>
            <person name="Shen L."/>
        </authorList>
    </citation>
    <scope>NUCLEOTIDE SEQUENCE [LARGE SCALE GENOMIC DNA]</scope>
    <source>
        <strain evidence="1 2">CCTCC AB 2014275</strain>
    </source>
</reference>
<dbReference type="NCBIfam" id="TIGR02608">
    <property type="entry name" value="delta_60_rpt"/>
    <property type="match status" value="2"/>
</dbReference>